<keyword evidence="4" id="KW-1185">Reference proteome</keyword>
<dbReference type="AlphaFoldDB" id="R7QJT7"/>
<dbReference type="Gene3D" id="2.40.128.20">
    <property type="match status" value="1"/>
</dbReference>
<dbReference type="EMBL" id="HG001865">
    <property type="protein sequence ID" value="CDF37741.1"/>
    <property type="molecule type" value="Genomic_DNA"/>
</dbReference>
<dbReference type="HAMAP" id="MF_01459">
    <property type="entry name" value="Chrphore_lyase_CpxS"/>
    <property type="match status" value="1"/>
</dbReference>
<feature type="region of interest" description="Disordered" evidence="2">
    <location>
        <begin position="230"/>
        <end position="276"/>
    </location>
</feature>
<reference evidence="4" key="1">
    <citation type="journal article" date="2013" name="Proc. Natl. Acad. Sci. U.S.A.">
        <title>Genome structure and metabolic features in the red seaweed Chondrus crispus shed light on evolution of the Archaeplastida.</title>
        <authorList>
            <person name="Collen J."/>
            <person name="Porcel B."/>
            <person name="Carre W."/>
            <person name="Ball S.G."/>
            <person name="Chaparro C."/>
            <person name="Tonon T."/>
            <person name="Barbeyron T."/>
            <person name="Michel G."/>
            <person name="Noel B."/>
            <person name="Valentin K."/>
            <person name="Elias M."/>
            <person name="Artiguenave F."/>
            <person name="Arun A."/>
            <person name="Aury J.M."/>
            <person name="Barbosa-Neto J.F."/>
            <person name="Bothwell J.H."/>
            <person name="Bouget F.Y."/>
            <person name="Brillet L."/>
            <person name="Cabello-Hurtado F."/>
            <person name="Capella-Gutierrez S."/>
            <person name="Charrier B."/>
            <person name="Cladiere L."/>
            <person name="Cock J.M."/>
            <person name="Coelho S.M."/>
            <person name="Colleoni C."/>
            <person name="Czjzek M."/>
            <person name="Da Silva C."/>
            <person name="Delage L."/>
            <person name="Denoeud F."/>
            <person name="Deschamps P."/>
            <person name="Dittami S.M."/>
            <person name="Gabaldon T."/>
            <person name="Gachon C.M."/>
            <person name="Groisillier A."/>
            <person name="Herve C."/>
            <person name="Jabbari K."/>
            <person name="Katinka M."/>
            <person name="Kloareg B."/>
            <person name="Kowalczyk N."/>
            <person name="Labadie K."/>
            <person name="Leblanc C."/>
            <person name="Lopez P.J."/>
            <person name="McLachlan D.H."/>
            <person name="Meslet-Cladiere L."/>
            <person name="Moustafa A."/>
            <person name="Nehr Z."/>
            <person name="Nyvall Collen P."/>
            <person name="Panaud O."/>
            <person name="Partensky F."/>
            <person name="Poulain J."/>
            <person name="Rensing S.A."/>
            <person name="Rousvoal S."/>
            <person name="Samson G."/>
            <person name="Symeonidi A."/>
            <person name="Weissenbach J."/>
            <person name="Zambounis A."/>
            <person name="Wincker P."/>
            <person name="Boyen C."/>
        </authorList>
    </citation>
    <scope>NUCLEOTIDE SEQUENCE [LARGE SCALE GENOMIC DNA]</scope>
    <source>
        <strain evidence="4">cv. Stackhouse</strain>
    </source>
</reference>
<dbReference type="Proteomes" id="UP000012073">
    <property type="component" value="Unassembled WGS sequence"/>
</dbReference>
<dbReference type="CDD" id="cd19433">
    <property type="entry name" value="lipocalin_CpcS-CpeS"/>
    <property type="match status" value="1"/>
</dbReference>
<sequence length="308" mass="33407">MEFFRHRQGSWSSWRVTHHLAFRRSESGESNIQMKVLDPTDERIASLCRDWDVDPTSAQGGCYVTWKATMAWDQEGENHEGETVFALVPEKDNVRKGRILRDRGYAEIVPIAGTYHLDDSDDLNLSTPYDGGAVEEKFSFDGPDIVNRLSTVKRFGGYSTATFATERRVGSAPPAVWDEEKEGKSVEQMVAELMVDGPGVLIDTVDEVEESSAGGGDLVGKERFGAGLGRAANSGARPSSQSAFGSGFSSGASKKGNGEEGGAKSEEHGTNGLSREVMEAAEKAGIDLAKIPPSMREDFVASFNEKNK</sequence>
<dbReference type="InterPro" id="IPR018536">
    <property type="entry name" value="CpcS/CpeS"/>
</dbReference>
<name>R7QJT7_CHOCR</name>
<dbReference type="KEGG" id="ccp:CHC_T00005898001"/>
<protein>
    <submittedName>
        <fullName evidence="3">Uncharacterized protein</fullName>
    </submittedName>
</protein>
<evidence type="ECO:0000256" key="1">
    <source>
        <dbReference type="ARBA" id="ARBA00023239"/>
    </source>
</evidence>
<proteinExistence type="inferred from homology"/>
<feature type="compositionally biased region" description="Basic and acidic residues" evidence="2">
    <location>
        <begin position="256"/>
        <end position="269"/>
    </location>
</feature>
<dbReference type="PhylomeDB" id="R7QJT7"/>
<organism evidence="3 4">
    <name type="scientific">Chondrus crispus</name>
    <name type="common">Carrageen Irish moss</name>
    <name type="synonym">Polymorpha crispa</name>
    <dbReference type="NCBI Taxonomy" id="2769"/>
    <lineage>
        <taxon>Eukaryota</taxon>
        <taxon>Rhodophyta</taxon>
        <taxon>Florideophyceae</taxon>
        <taxon>Rhodymeniophycidae</taxon>
        <taxon>Gigartinales</taxon>
        <taxon>Gigartinaceae</taxon>
        <taxon>Chondrus</taxon>
    </lineage>
</organism>
<keyword evidence="1" id="KW-0456">Lyase</keyword>
<dbReference type="InterPro" id="IPR012674">
    <property type="entry name" value="Calycin"/>
</dbReference>
<feature type="compositionally biased region" description="Low complexity" evidence="2">
    <location>
        <begin position="239"/>
        <end position="255"/>
    </location>
</feature>
<dbReference type="STRING" id="2769.R7QJT7"/>
<dbReference type="Pfam" id="PF09367">
    <property type="entry name" value="CpeS"/>
    <property type="match status" value="1"/>
</dbReference>
<evidence type="ECO:0000256" key="2">
    <source>
        <dbReference type="SAM" id="MobiDB-lite"/>
    </source>
</evidence>
<evidence type="ECO:0000313" key="4">
    <source>
        <dbReference type="Proteomes" id="UP000012073"/>
    </source>
</evidence>
<dbReference type="OrthoDB" id="5502at2759"/>
<evidence type="ECO:0000313" key="3">
    <source>
        <dbReference type="EMBL" id="CDF37741.1"/>
    </source>
</evidence>
<dbReference type="Gramene" id="CDF37741">
    <property type="protein sequence ID" value="CDF37741"/>
    <property type="gene ID" value="CHC_T00005898001"/>
</dbReference>
<dbReference type="GeneID" id="17325329"/>
<gene>
    <name evidence="3" type="ORF">CHC_T00005898001</name>
</gene>
<dbReference type="GO" id="GO:0016829">
    <property type="term" value="F:lyase activity"/>
    <property type="evidence" value="ECO:0007669"/>
    <property type="project" value="UniProtKB-KW"/>
</dbReference>
<accession>R7QJT7</accession>
<dbReference type="RefSeq" id="XP_005717612.1">
    <property type="nucleotide sequence ID" value="XM_005717555.1"/>
</dbReference>